<comment type="caution">
    <text evidence="2">The sequence shown here is derived from an EMBL/GenBank/DDBJ whole genome shotgun (WGS) entry which is preliminary data.</text>
</comment>
<evidence type="ECO:0008006" key="4">
    <source>
        <dbReference type="Google" id="ProtNLM"/>
    </source>
</evidence>
<evidence type="ECO:0000313" key="2">
    <source>
        <dbReference type="EMBL" id="KAH6646015.1"/>
    </source>
</evidence>
<dbReference type="InterPro" id="IPR036291">
    <property type="entry name" value="NAD(P)-bd_dom_sf"/>
</dbReference>
<dbReference type="Pfam" id="PF02423">
    <property type="entry name" value="OCD_Mu_crystall"/>
    <property type="match status" value="1"/>
</dbReference>
<dbReference type="GeneID" id="70132928"/>
<dbReference type="RefSeq" id="XP_045952529.1">
    <property type="nucleotide sequence ID" value="XM_046104037.1"/>
</dbReference>
<dbReference type="Gene3D" id="3.30.1780.10">
    <property type="entry name" value="ornithine cyclodeaminase, domain 1"/>
    <property type="match status" value="1"/>
</dbReference>
<dbReference type="GO" id="GO:0005737">
    <property type="term" value="C:cytoplasm"/>
    <property type="evidence" value="ECO:0007669"/>
    <property type="project" value="TreeGrafter"/>
</dbReference>
<dbReference type="InterPro" id="IPR023401">
    <property type="entry name" value="ODC_N"/>
</dbReference>
<comment type="similarity">
    <text evidence="1">Belongs to the ornithine cyclodeaminase/mu-crystallin family.</text>
</comment>
<dbReference type="InterPro" id="IPR003462">
    <property type="entry name" value="ODC_Mu_crystall"/>
</dbReference>
<proteinExistence type="inferred from homology"/>
<accession>A0A9P8RML6</accession>
<dbReference type="Proteomes" id="UP000758603">
    <property type="component" value="Unassembled WGS sequence"/>
</dbReference>
<dbReference type="PANTHER" id="PTHR13812">
    <property type="entry name" value="KETIMINE REDUCTASE MU-CRYSTALLIN"/>
    <property type="match status" value="1"/>
</dbReference>
<dbReference type="OrthoDB" id="41492at2759"/>
<evidence type="ECO:0000313" key="3">
    <source>
        <dbReference type="Proteomes" id="UP000758603"/>
    </source>
</evidence>
<sequence length="364" mass="39228">MGLTVLSDSDVSKVFSSLSTEEVNGLLQVLGETLTHYSCHGGKNDYLARSAHTRKDGQTSLFMPSVTQDLIGTKIVGVAPPQTQSSAAPVAGLKSVLTLCDATGQAVGILNAAELTAFRTSLGSMLLFHQRQTVRNIVVFGAGKQALWHVKLAAILRGRDIQMITIINRSSKRTEQLISDIQSSEQWPSHIKLVASENQESLEQLVTDADAIFCTTPSTEALFPAAFLTSDAAKSKTRYIAAIGSYKLNMREIDPEYLRTVVDPSGPLSAQAYKEGVITVDSQEGCSEEAGEIVAAKIPHEKIVEVGELLQQRTKPASADLEKWLQEGLVIYKSVGIGVMDISIGREILRLANSKSIGLTAPDF</sequence>
<keyword evidence="3" id="KW-1185">Reference proteome</keyword>
<reference evidence="2" key="1">
    <citation type="journal article" date="2021" name="Nat. Commun.">
        <title>Genetic determinants of endophytism in the Arabidopsis root mycobiome.</title>
        <authorList>
            <person name="Mesny F."/>
            <person name="Miyauchi S."/>
            <person name="Thiergart T."/>
            <person name="Pickel B."/>
            <person name="Atanasova L."/>
            <person name="Karlsson M."/>
            <person name="Huettel B."/>
            <person name="Barry K.W."/>
            <person name="Haridas S."/>
            <person name="Chen C."/>
            <person name="Bauer D."/>
            <person name="Andreopoulos W."/>
            <person name="Pangilinan J."/>
            <person name="LaButti K."/>
            <person name="Riley R."/>
            <person name="Lipzen A."/>
            <person name="Clum A."/>
            <person name="Drula E."/>
            <person name="Henrissat B."/>
            <person name="Kohler A."/>
            <person name="Grigoriev I.V."/>
            <person name="Martin F.M."/>
            <person name="Hacquard S."/>
        </authorList>
    </citation>
    <scope>NUCLEOTIDE SEQUENCE</scope>
    <source>
        <strain evidence="2">MPI-SDFR-AT-0073</strain>
    </source>
</reference>
<protein>
    <recommendedName>
        <fullName evidence="4">Ornithine cyclodeaminase</fullName>
    </recommendedName>
</protein>
<gene>
    <name evidence="2" type="ORF">BKA67DRAFT_582982</name>
</gene>
<dbReference type="EMBL" id="JAGPXC010000010">
    <property type="protein sequence ID" value="KAH6646015.1"/>
    <property type="molecule type" value="Genomic_DNA"/>
</dbReference>
<dbReference type="AlphaFoldDB" id="A0A9P8RML6"/>
<organism evidence="2 3">
    <name type="scientific">Truncatella angustata</name>
    <dbReference type="NCBI Taxonomy" id="152316"/>
    <lineage>
        <taxon>Eukaryota</taxon>
        <taxon>Fungi</taxon>
        <taxon>Dikarya</taxon>
        <taxon>Ascomycota</taxon>
        <taxon>Pezizomycotina</taxon>
        <taxon>Sordariomycetes</taxon>
        <taxon>Xylariomycetidae</taxon>
        <taxon>Amphisphaeriales</taxon>
        <taxon>Sporocadaceae</taxon>
        <taxon>Truncatella</taxon>
    </lineage>
</organism>
<name>A0A9P8RML6_9PEZI</name>
<dbReference type="PANTHER" id="PTHR13812:SF19">
    <property type="entry name" value="KETIMINE REDUCTASE MU-CRYSTALLIN"/>
    <property type="match status" value="1"/>
</dbReference>
<dbReference type="Gene3D" id="3.40.50.720">
    <property type="entry name" value="NAD(P)-binding Rossmann-like Domain"/>
    <property type="match status" value="1"/>
</dbReference>
<evidence type="ECO:0000256" key="1">
    <source>
        <dbReference type="ARBA" id="ARBA00008903"/>
    </source>
</evidence>
<dbReference type="SUPFAM" id="SSF51735">
    <property type="entry name" value="NAD(P)-binding Rossmann-fold domains"/>
    <property type="match status" value="1"/>
</dbReference>